<keyword evidence="2" id="KW-1185">Reference proteome</keyword>
<evidence type="ECO:0000313" key="1">
    <source>
        <dbReference type="EMBL" id="GFY59412.1"/>
    </source>
</evidence>
<dbReference type="EMBL" id="BMAV01012601">
    <property type="protein sequence ID" value="GFY59412.1"/>
    <property type="molecule type" value="Genomic_DNA"/>
</dbReference>
<gene>
    <name evidence="1" type="ORF">TNIN_318621</name>
</gene>
<reference evidence="1" key="1">
    <citation type="submission" date="2020-08" db="EMBL/GenBank/DDBJ databases">
        <title>Multicomponent nature underlies the extraordinary mechanical properties of spider dragline silk.</title>
        <authorList>
            <person name="Kono N."/>
            <person name="Nakamura H."/>
            <person name="Mori M."/>
            <person name="Yoshida Y."/>
            <person name="Ohtoshi R."/>
            <person name="Malay A.D."/>
            <person name="Moran D.A.P."/>
            <person name="Tomita M."/>
            <person name="Numata K."/>
            <person name="Arakawa K."/>
        </authorList>
    </citation>
    <scope>NUCLEOTIDE SEQUENCE</scope>
</reference>
<evidence type="ECO:0000313" key="2">
    <source>
        <dbReference type="Proteomes" id="UP000886998"/>
    </source>
</evidence>
<sequence length="120" mass="14074">MIDIYNSLRLNSNNHLFHSPFYKRFPVTCKELNEAGIEVEDLLLSSAYELLYDPNDFKLHWKYILARPLTCHLRSQSTYLTILAQGISFHVSEKSPKSSKILWNLKRLTLSTLFRINTEL</sequence>
<name>A0A8X6XVA3_9ARAC</name>
<comment type="caution">
    <text evidence="1">The sequence shown here is derived from an EMBL/GenBank/DDBJ whole genome shotgun (WGS) entry which is preliminary data.</text>
</comment>
<accession>A0A8X6XVA3</accession>
<organism evidence="1 2">
    <name type="scientific">Trichonephila inaurata madagascariensis</name>
    <dbReference type="NCBI Taxonomy" id="2747483"/>
    <lineage>
        <taxon>Eukaryota</taxon>
        <taxon>Metazoa</taxon>
        <taxon>Ecdysozoa</taxon>
        <taxon>Arthropoda</taxon>
        <taxon>Chelicerata</taxon>
        <taxon>Arachnida</taxon>
        <taxon>Araneae</taxon>
        <taxon>Araneomorphae</taxon>
        <taxon>Entelegynae</taxon>
        <taxon>Araneoidea</taxon>
        <taxon>Nephilidae</taxon>
        <taxon>Trichonephila</taxon>
        <taxon>Trichonephila inaurata</taxon>
    </lineage>
</organism>
<dbReference type="Proteomes" id="UP000886998">
    <property type="component" value="Unassembled WGS sequence"/>
</dbReference>
<proteinExistence type="predicted"/>
<dbReference type="AlphaFoldDB" id="A0A8X6XVA3"/>
<protein>
    <submittedName>
        <fullName evidence="1">Uncharacterized protein</fullName>
    </submittedName>
</protein>